<evidence type="ECO:0000313" key="5">
    <source>
        <dbReference type="EMBL" id="HJB98293.1"/>
    </source>
</evidence>
<dbReference type="Gene3D" id="3.30.2130.30">
    <property type="match status" value="1"/>
</dbReference>
<keyword evidence="3" id="KW-0694">RNA-binding</keyword>
<dbReference type="InterPro" id="IPR000241">
    <property type="entry name" value="RlmKL-like_Mtase"/>
</dbReference>
<reference evidence="5" key="2">
    <citation type="submission" date="2021-04" db="EMBL/GenBank/DDBJ databases">
        <authorList>
            <person name="Gilroy R."/>
        </authorList>
    </citation>
    <scope>NUCLEOTIDE SEQUENCE</scope>
    <source>
        <strain evidence="5">CHK185-1770</strain>
    </source>
</reference>
<comment type="caution">
    <text evidence="5">The sequence shown here is derived from an EMBL/GenBank/DDBJ whole genome shotgun (WGS) entry which is preliminary data.</text>
</comment>
<dbReference type="Proteomes" id="UP000826793">
    <property type="component" value="Unassembled WGS sequence"/>
</dbReference>
<dbReference type="Pfam" id="PF02926">
    <property type="entry name" value="THUMP"/>
    <property type="match status" value="1"/>
</dbReference>
<dbReference type="Gene3D" id="3.40.50.150">
    <property type="entry name" value="Vaccinia Virus protein VP39"/>
    <property type="match status" value="1"/>
</dbReference>
<dbReference type="InterPro" id="IPR002052">
    <property type="entry name" value="DNA_methylase_N6_adenine_CS"/>
</dbReference>
<evidence type="ECO:0000256" key="2">
    <source>
        <dbReference type="ARBA" id="ARBA00022679"/>
    </source>
</evidence>
<evidence type="ECO:0000259" key="4">
    <source>
        <dbReference type="PROSITE" id="PS51165"/>
    </source>
</evidence>
<dbReference type="InterPro" id="IPR004114">
    <property type="entry name" value="THUMP_dom"/>
</dbReference>
<dbReference type="SMART" id="SM00981">
    <property type="entry name" value="THUMP"/>
    <property type="match status" value="1"/>
</dbReference>
<keyword evidence="2" id="KW-0808">Transferase</keyword>
<dbReference type="InterPro" id="IPR054170">
    <property type="entry name" value="RlmL_1st"/>
</dbReference>
<dbReference type="GO" id="GO:0008990">
    <property type="term" value="F:rRNA (guanine-N2-)-methyltransferase activity"/>
    <property type="evidence" value="ECO:0007669"/>
    <property type="project" value="TreeGrafter"/>
</dbReference>
<dbReference type="PANTHER" id="PTHR47313:SF1">
    <property type="entry name" value="RIBOSOMAL RNA LARGE SUBUNIT METHYLTRANSFERASE K_L"/>
    <property type="match status" value="1"/>
</dbReference>
<dbReference type="Pfam" id="PF22020">
    <property type="entry name" value="RlmL_1st"/>
    <property type="match status" value="1"/>
</dbReference>
<dbReference type="PROSITE" id="PS51165">
    <property type="entry name" value="THUMP"/>
    <property type="match status" value="1"/>
</dbReference>
<keyword evidence="1 5" id="KW-0489">Methyltransferase</keyword>
<evidence type="ECO:0000313" key="6">
    <source>
        <dbReference type="Proteomes" id="UP000826793"/>
    </source>
</evidence>
<evidence type="ECO:0000256" key="1">
    <source>
        <dbReference type="ARBA" id="ARBA00022603"/>
    </source>
</evidence>
<dbReference type="GO" id="GO:0070043">
    <property type="term" value="F:rRNA (guanine-N7-)-methyltransferase activity"/>
    <property type="evidence" value="ECO:0007669"/>
    <property type="project" value="TreeGrafter"/>
</dbReference>
<evidence type="ECO:0000256" key="3">
    <source>
        <dbReference type="PROSITE-ProRule" id="PRU00529"/>
    </source>
</evidence>
<name>A0A9D2MWX8_9FIRM</name>
<dbReference type="GO" id="GO:0003723">
    <property type="term" value="F:RNA binding"/>
    <property type="evidence" value="ECO:0007669"/>
    <property type="project" value="UniProtKB-UniRule"/>
</dbReference>
<dbReference type="Pfam" id="PF01170">
    <property type="entry name" value="UPF0020"/>
    <property type="match status" value="1"/>
</dbReference>
<reference evidence="5" key="1">
    <citation type="journal article" date="2021" name="PeerJ">
        <title>Extensive microbial diversity within the chicken gut microbiome revealed by metagenomics and culture.</title>
        <authorList>
            <person name="Gilroy R."/>
            <person name="Ravi A."/>
            <person name="Getino M."/>
            <person name="Pursley I."/>
            <person name="Horton D.L."/>
            <person name="Alikhan N.F."/>
            <person name="Baker D."/>
            <person name="Gharbi K."/>
            <person name="Hall N."/>
            <person name="Watson M."/>
            <person name="Adriaenssens E.M."/>
            <person name="Foster-Nyarko E."/>
            <person name="Jarju S."/>
            <person name="Secka A."/>
            <person name="Antonio M."/>
            <person name="Oren A."/>
            <person name="Chaudhuri R.R."/>
            <person name="La Ragione R."/>
            <person name="Hildebrand F."/>
            <person name="Pallen M.J."/>
        </authorList>
    </citation>
    <scope>NUCLEOTIDE SEQUENCE</scope>
    <source>
        <strain evidence="5">CHK185-1770</strain>
    </source>
</reference>
<organism evidence="5 6">
    <name type="scientific">Candidatus Acutalibacter pullicola</name>
    <dbReference type="NCBI Taxonomy" id="2838417"/>
    <lineage>
        <taxon>Bacteria</taxon>
        <taxon>Bacillati</taxon>
        <taxon>Bacillota</taxon>
        <taxon>Clostridia</taxon>
        <taxon>Eubacteriales</taxon>
        <taxon>Acutalibacteraceae</taxon>
        <taxon>Acutalibacter</taxon>
    </lineage>
</organism>
<protein>
    <submittedName>
        <fullName evidence="5">Class I SAM-dependent RNA methyltransferase</fullName>
    </submittedName>
</protein>
<dbReference type="PANTHER" id="PTHR47313">
    <property type="entry name" value="RIBOSOMAL RNA LARGE SUBUNIT METHYLTRANSFERASE K/L"/>
    <property type="match status" value="1"/>
</dbReference>
<feature type="domain" description="THUMP" evidence="4">
    <location>
        <begin position="46"/>
        <end position="156"/>
    </location>
</feature>
<dbReference type="EMBL" id="DWXG01000052">
    <property type="protein sequence ID" value="HJB98293.1"/>
    <property type="molecule type" value="Genomic_DNA"/>
</dbReference>
<accession>A0A9D2MWX8</accession>
<proteinExistence type="predicted"/>
<sequence length="387" mass="43703">MRKAMRFCVPCLFGVEGLVAQELRDMELDQVQAENGRVLFSGGWEAMVRTNLNSRFGERVLLLLGEFTARSFEELFQGVKSLPWEDFLGKEDQFPVTGSCLSSQLHSVPDCQAIVKKAVVERLKAKYRLSWFPETGSLHRIRFRILKDRVTVLVDTSGEGLHKRGYRAQSNQAPIKETLAASLCQLSRLRSDGRLIDPFCGSGTLLVEGALLAQRIAPGLHRSFTAQTWDSVPQTLWQQERERARSLERRDSGFSAQGFDVDSASVALTLQNARKAGVEDVVSAQVRDIRDFSQEGTYGCVICNPPYGERLLDVRQAQELYQVMGTLFQPRRGWSFGIITPDTDFESLYGRKADKRRKLYNGMIQCQYYQYFKGEGTTREPSAASAR</sequence>
<gene>
    <name evidence="5" type="ORF">H9710_06910</name>
</gene>
<dbReference type="SUPFAM" id="SSF53335">
    <property type="entry name" value="S-adenosyl-L-methionine-dependent methyltransferases"/>
    <property type="match status" value="1"/>
</dbReference>
<dbReference type="InterPro" id="IPR029063">
    <property type="entry name" value="SAM-dependent_MTases_sf"/>
</dbReference>
<dbReference type="AlphaFoldDB" id="A0A9D2MWX8"/>
<dbReference type="CDD" id="cd11715">
    <property type="entry name" value="THUMP_AdoMetMT"/>
    <property type="match status" value="1"/>
</dbReference>
<dbReference type="PROSITE" id="PS00092">
    <property type="entry name" value="N6_MTASE"/>
    <property type="match status" value="1"/>
</dbReference>